<proteinExistence type="predicted"/>
<dbReference type="GO" id="GO:0003700">
    <property type="term" value="F:DNA-binding transcription factor activity"/>
    <property type="evidence" value="ECO:0007669"/>
    <property type="project" value="InterPro"/>
</dbReference>
<dbReference type="InterPro" id="IPR000835">
    <property type="entry name" value="HTH_MarR-typ"/>
</dbReference>
<reference evidence="2 3" key="1">
    <citation type="submission" date="2018-10" db="EMBL/GenBank/DDBJ databases">
        <title>Isolation from cow dung.</title>
        <authorList>
            <person name="Ling L."/>
        </authorList>
    </citation>
    <scope>NUCLEOTIDE SEQUENCE [LARGE SCALE GENOMIC DNA]</scope>
    <source>
        <strain evidence="2 3">NEAU-LL90</strain>
    </source>
</reference>
<evidence type="ECO:0000313" key="2">
    <source>
        <dbReference type="EMBL" id="RMI34319.1"/>
    </source>
</evidence>
<dbReference type="PROSITE" id="PS50995">
    <property type="entry name" value="HTH_MARR_2"/>
    <property type="match status" value="1"/>
</dbReference>
<organism evidence="2 3">
    <name type="scientific">Nocardia stercoris</name>
    <dbReference type="NCBI Taxonomy" id="2483361"/>
    <lineage>
        <taxon>Bacteria</taxon>
        <taxon>Bacillati</taxon>
        <taxon>Actinomycetota</taxon>
        <taxon>Actinomycetes</taxon>
        <taxon>Mycobacteriales</taxon>
        <taxon>Nocardiaceae</taxon>
        <taxon>Nocardia</taxon>
    </lineage>
</organism>
<dbReference type="InterPro" id="IPR036388">
    <property type="entry name" value="WH-like_DNA-bd_sf"/>
</dbReference>
<dbReference type="Proteomes" id="UP000279275">
    <property type="component" value="Unassembled WGS sequence"/>
</dbReference>
<evidence type="ECO:0000259" key="1">
    <source>
        <dbReference type="PROSITE" id="PS50995"/>
    </source>
</evidence>
<name>A0A3M2L9P1_9NOCA</name>
<dbReference type="Pfam" id="PF12802">
    <property type="entry name" value="MarR_2"/>
    <property type="match status" value="1"/>
</dbReference>
<dbReference type="AlphaFoldDB" id="A0A3M2L9P1"/>
<dbReference type="OrthoDB" id="3178168at2"/>
<dbReference type="EMBL" id="RFFH01000002">
    <property type="protein sequence ID" value="RMI34319.1"/>
    <property type="molecule type" value="Genomic_DNA"/>
</dbReference>
<gene>
    <name evidence="2" type="ORF">EBN03_07980</name>
</gene>
<dbReference type="PANTHER" id="PTHR33164">
    <property type="entry name" value="TRANSCRIPTIONAL REGULATOR, MARR FAMILY"/>
    <property type="match status" value="1"/>
</dbReference>
<dbReference type="SUPFAM" id="SSF46785">
    <property type="entry name" value="Winged helix' DNA-binding domain"/>
    <property type="match status" value="1"/>
</dbReference>
<dbReference type="InterPro" id="IPR036390">
    <property type="entry name" value="WH_DNA-bd_sf"/>
</dbReference>
<accession>A0A3M2L9P1</accession>
<dbReference type="SMART" id="SM00347">
    <property type="entry name" value="HTH_MARR"/>
    <property type="match status" value="1"/>
</dbReference>
<evidence type="ECO:0000313" key="3">
    <source>
        <dbReference type="Proteomes" id="UP000279275"/>
    </source>
</evidence>
<dbReference type="GO" id="GO:0006950">
    <property type="term" value="P:response to stress"/>
    <property type="evidence" value="ECO:0007669"/>
    <property type="project" value="TreeGrafter"/>
</dbReference>
<comment type="caution">
    <text evidence="2">The sequence shown here is derived from an EMBL/GenBank/DDBJ whole genome shotgun (WGS) entry which is preliminary data.</text>
</comment>
<sequence>MNDVHKFVDESGLRYDPGARASLAAFTADGDIAPLETAAALRSAWQAVDRLRSRGSGGRGLSTAALDVLTRLGTAPDGLSIGDLARACGVTSRNVTGLVDTLERDGLADRTTDPHDRRSVRVRATAAGRDWLESFRAPTQRAMAAVFRGFTPDELAQLRDLCLRVVDNQRHLEHYLNSTPENDRDQP</sequence>
<dbReference type="PANTHER" id="PTHR33164:SF106">
    <property type="entry name" value="TRANSCRIPTIONAL REGULATORY PROTEIN"/>
    <property type="match status" value="1"/>
</dbReference>
<dbReference type="PRINTS" id="PR00598">
    <property type="entry name" value="HTHMARR"/>
</dbReference>
<dbReference type="RefSeq" id="WP_122187243.1">
    <property type="nucleotide sequence ID" value="NZ_RFFH01000002.1"/>
</dbReference>
<keyword evidence="3" id="KW-1185">Reference proteome</keyword>
<protein>
    <submittedName>
        <fullName evidence="2">MarR family transcriptional regulator</fullName>
    </submittedName>
</protein>
<dbReference type="Gene3D" id="1.10.10.10">
    <property type="entry name" value="Winged helix-like DNA-binding domain superfamily/Winged helix DNA-binding domain"/>
    <property type="match status" value="1"/>
</dbReference>
<feature type="domain" description="HTH marR-type" evidence="1">
    <location>
        <begin position="34"/>
        <end position="167"/>
    </location>
</feature>
<dbReference type="InterPro" id="IPR039422">
    <property type="entry name" value="MarR/SlyA-like"/>
</dbReference>